<evidence type="ECO:0000256" key="4">
    <source>
        <dbReference type="ARBA" id="ARBA00023110"/>
    </source>
</evidence>
<dbReference type="Pfam" id="PF13145">
    <property type="entry name" value="Rotamase_2"/>
    <property type="match status" value="1"/>
</dbReference>
<dbReference type="InterPro" id="IPR027304">
    <property type="entry name" value="Trigger_fact/SurA_dom_sf"/>
</dbReference>
<dbReference type="Pfam" id="PF13624">
    <property type="entry name" value="SurA_N_3"/>
    <property type="match status" value="1"/>
</dbReference>
<feature type="signal peptide" evidence="8">
    <location>
        <begin position="1"/>
        <end position="22"/>
    </location>
</feature>
<accession>A0A939HAP7</accession>
<gene>
    <name evidence="10" type="ORF">J3A84_08205</name>
</gene>
<protein>
    <recommendedName>
        <fullName evidence="2">peptidylprolyl isomerase</fullName>
        <ecNumber evidence="2">5.2.1.8</ecNumber>
    </recommendedName>
</protein>
<dbReference type="PANTHER" id="PTHR47245">
    <property type="entry name" value="PEPTIDYLPROLYL ISOMERASE"/>
    <property type="match status" value="1"/>
</dbReference>
<dbReference type="InterPro" id="IPR050245">
    <property type="entry name" value="PrsA_foldase"/>
</dbReference>
<evidence type="ECO:0000259" key="9">
    <source>
        <dbReference type="PROSITE" id="PS50198"/>
    </source>
</evidence>
<evidence type="ECO:0000313" key="10">
    <source>
        <dbReference type="EMBL" id="MBO1265008.1"/>
    </source>
</evidence>
<dbReference type="InterPro" id="IPR046357">
    <property type="entry name" value="PPIase_dom_sf"/>
</dbReference>
<comment type="catalytic activity">
    <reaction evidence="1">
        <text>[protein]-peptidylproline (omega=180) = [protein]-peptidylproline (omega=0)</text>
        <dbReference type="Rhea" id="RHEA:16237"/>
        <dbReference type="Rhea" id="RHEA-COMP:10747"/>
        <dbReference type="Rhea" id="RHEA-COMP:10748"/>
        <dbReference type="ChEBI" id="CHEBI:83833"/>
        <dbReference type="ChEBI" id="CHEBI:83834"/>
        <dbReference type="EC" id="5.2.1.8"/>
    </reaction>
</comment>
<evidence type="ECO:0000256" key="2">
    <source>
        <dbReference type="ARBA" id="ARBA00013194"/>
    </source>
</evidence>
<dbReference type="SUPFAM" id="SSF54534">
    <property type="entry name" value="FKBP-like"/>
    <property type="match status" value="1"/>
</dbReference>
<dbReference type="Gene3D" id="3.10.50.40">
    <property type="match status" value="1"/>
</dbReference>
<dbReference type="PROSITE" id="PS51257">
    <property type="entry name" value="PROKAR_LIPOPROTEIN"/>
    <property type="match status" value="1"/>
</dbReference>
<dbReference type="EMBL" id="JAFNJU010000005">
    <property type="protein sequence ID" value="MBO1265008.1"/>
    <property type="molecule type" value="Genomic_DNA"/>
</dbReference>
<keyword evidence="5 6" id="KW-0413">Isomerase</keyword>
<dbReference type="AlphaFoldDB" id="A0A939HAP7"/>
<keyword evidence="4 6" id="KW-0697">Rotamase</keyword>
<evidence type="ECO:0000256" key="6">
    <source>
        <dbReference type="PROSITE-ProRule" id="PRU00278"/>
    </source>
</evidence>
<reference evidence="10" key="1">
    <citation type="submission" date="2021-03" db="EMBL/GenBank/DDBJ databases">
        <title>Proteiniclasticum marinus sp. nov., isolated from tidal flat sediment.</title>
        <authorList>
            <person name="Namirimu T."/>
            <person name="Yang J.-A."/>
            <person name="Yang S.-H."/>
            <person name="Kim Y.-J."/>
            <person name="Kwon K.K."/>
        </authorList>
    </citation>
    <scope>NUCLEOTIDE SEQUENCE</scope>
    <source>
        <strain evidence="10">SCR006</strain>
    </source>
</reference>
<evidence type="ECO:0000256" key="1">
    <source>
        <dbReference type="ARBA" id="ARBA00000971"/>
    </source>
</evidence>
<comment type="caution">
    <text evidence="10">The sequence shown here is derived from an EMBL/GenBank/DDBJ whole genome shotgun (WGS) entry which is preliminary data.</text>
</comment>
<feature type="domain" description="PpiC" evidence="9">
    <location>
        <begin position="192"/>
        <end position="288"/>
    </location>
</feature>
<dbReference type="SUPFAM" id="SSF109998">
    <property type="entry name" value="Triger factor/SurA peptide-binding domain-like"/>
    <property type="match status" value="1"/>
</dbReference>
<dbReference type="Proteomes" id="UP000664218">
    <property type="component" value="Unassembled WGS sequence"/>
</dbReference>
<proteinExistence type="predicted"/>
<dbReference type="PANTHER" id="PTHR47245:SF1">
    <property type="entry name" value="FOLDASE PROTEIN PRSA"/>
    <property type="match status" value="1"/>
</dbReference>
<keyword evidence="11" id="KW-1185">Reference proteome</keyword>
<keyword evidence="3 8" id="KW-0732">Signal</keyword>
<evidence type="ECO:0000256" key="8">
    <source>
        <dbReference type="SAM" id="SignalP"/>
    </source>
</evidence>
<evidence type="ECO:0000313" key="11">
    <source>
        <dbReference type="Proteomes" id="UP000664218"/>
    </source>
</evidence>
<dbReference type="Gene3D" id="1.10.4030.10">
    <property type="entry name" value="Porin chaperone SurA, peptide-binding domain"/>
    <property type="match status" value="1"/>
</dbReference>
<sequence>MISLKKKVLTTLSVSVLAIALAGCGLVEETPESIEGTVLAEVGDEKITQKDVDTEAVSYMDSLKVTYGEDILEQEEGKEVVKQLKVDILNSLVEMKIIDKKVEESGMETDTEEITKAIEERIEQVKQAYKAEEGAYEKALEDAGFTEETYYEFVKEDVIRQNYYVKLMEDVTVTEDDVKAYYEENKEAFMTPPGANIYHIYFGTDDAAKAEAEEVLKMIKEDGKDFAEAAEEFGNDMSAEAGGLLGYYAYDNQELYADFMEHVKALEENEISDVVKSSAGYHIIKVDGVQKEAVQQSLEEVEVSINSNLQTEMKNEKYASSMEEWKEEYNVKIYEDRIR</sequence>
<evidence type="ECO:0000256" key="3">
    <source>
        <dbReference type="ARBA" id="ARBA00022729"/>
    </source>
</evidence>
<keyword evidence="7" id="KW-0175">Coiled coil</keyword>
<dbReference type="RefSeq" id="WP_207599527.1">
    <property type="nucleotide sequence ID" value="NZ_JAFNJU010000005.1"/>
</dbReference>
<organism evidence="10 11">
    <name type="scientific">Proteiniclasticum aestuarii</name>
    <dbReference type="NCBI Taxonomy" id="2817862"/>
    <lineage>
        <taxon>Bacteria</taxon>
        <taxon>Bacillati</taxon>
        <taxon>Bacillota</taxon>
        <taxon>Clostridia</taxon>
        <taxon>Eubacteriales</taxon>
        <taxon>Clostridiaceae</taxon>
        <taxon>Proteiniclasticum</taxon>
    </lineage>
</organism>
<feature type="chain" id="PRO_5037658373" description="peptidylprolyl isomerase" evidence="8">
    <location>
        <begin position="23"/>
        <end position="339"/>
    </location>
</feature>
<dbReference type="GO" id="GO:0003755">
    <property type="term" value="F:peptidyl-prolyl cis-trans isomerase activity"/>
    <property type="evidence" value="ECO:0007669"/>
    <property type="project" value="UniProtKB-KW"/>
</dbReference>
<feature type="coiled-coil region" evidence="7">
    <location>
        <begin position="115"/>
        <end position="142"/>
    </location>
</feature>
<dbReference type="PROSITE" id="PS50198">
    <property type="entry name" value="PPIC_PPIASE_2"/>
    <property type="match status" value="1"/>
</dbReference>
<evidence type="ECO:0000256" key="7">
    <source>
        <dbReference type="SAM" id="Coils"/>
    </source>
</evidence>
<evidence type="ECO:0000256" key="5">
    <source>
        <dbReference type="ARBA" id="ARBA00023235"/>
    </source>
</evidence>
<name>A0A939HAP7_9CLOT</name>
<dbReference type="InterPro" id="IPR000297">
    <property type="entry name" value="PPIase_PpiC"/>
</dbReference>
<dbReference type="EC" id="5.2.1.8" evidence="2"/>